<feature type="domain" description="Tetrahydrofolate dehydrogenase/cyclohydrolase NAD(P)-binding" evidence="11">
    <location>
        <begin position="137"/>
        <end position="266"/>
    </location>
</feature>
<dbReference type="GO" id="GO:0000105">
    <property type="term" value="P:L-histidine biosynthetic process"/>
    <property type="evidence" value="ECO:0007669"/>
    <property type="project" value="UniProtKB-KW"/>
</dbReference>
<dbReference type="GO" id="GO:0006164">
    <property type="term" value="P:purine nucleotide biosynthetic process"/>
    <property type="evidence" value="ECO:0007669"/>
    <property type="project" value="UniProtKB-KW"/>
</dbReference>
<evidence type="ECO:0000256" key="9">
    <source>
        <dbReference type="HAMAP-Rule" id="MF_01576"/>
    </source>
</evidence>
<protein>
    <recommendedName>
        <fullName evidence="9">Bifunctional protein FolD</fullName>
    </recommendedName>
    <domain>
        <recommendedName>
            <fullName evidence="9">Methylenetetrahydrofolate dehydrogenase</fullName>
            <ecNumber evidence="9">1.5.1.5</ecNumber>
        </recommendedName>
    </domain>
    <domain>
        <recommendedName>
            <fullName evidence="9">Methenyltetrahydrofolate cyclohydrolase</fullName>
            <ecNumber evidence="9">3.5.4.9</ecNumber>
        </recommendedName>
    </domain>
</protein>
<comment type="function">
    <text evidence="9">Catalyzes the oxidation of 5,10-methylenetetrahydrofolate to 5,10-methenyltetrahydrofolate and then the hydrolysis of 5,10-methenyltetrahydrofolate to 10-formyltetrahydrofolate.</text>
</comment>
<comment type="catalytic activity">
    <reaction evidence="9">
        <text>(6R)-5,10-methenyltetrahydrofolate + H2O = (6R)-10-formyltetrahydrofolate + H(+)</text>
        <dbReference type="Rhea" id="RHEA:23700"/>
        <dbReference type="ChEBI" id="CHEBI:15377"/>
        <dbReference type="ChEBI" id="CHEBI:15378"/>
        <dbReference type="ChEBI" id="CHEBI:57455"/>
        <dbReference type="ChEBI" id="CHEBI:195366"/>
        <dbReference type="EC" id="3.5.4.9"/>
    </reaction>
</comment>
<accession>A0A931WPL6</accession>
<dbReference type="SUPFAM" id="SSF53223">
    <property type="entry name" value="Aminoacid dehydrogenase-like, N-terminal domain"/>
    <property type="match status" value="1"/>
</dbReference>
<dbReference type="Pfam" id="PF02882">
    <property type="entry name" value="THF_DHG_CYH_C"/>
    <property type="match status" value="1"/>
</dbReference>
<feature type="binding site" evidence="9">
    <location>
        <begin position="158"/>
        <end position="160"/>
    </location>
    <ligand>
        <name>NADP(+)</name>
        <dbReference type="ChEBI" id="CHEBI:58349"/>
    </ligand>
</feature>
<dbReference type="PANTHER" id="PTHR48099">
    <property type="entry name" value="C-1-TETRAHYDROFOLATE SYNTHASE, CYTOPLASMIC-RELATED"/>
    <property type="match status" value="1"/>
</dbReference>
<evidence type="ECO:0000259" key="10">
    <source>
        <dbReference type="Pfam" id="PF00763"/>
    </source>
</evidence>
<dbReference type="PRINTS" id="PR00085">
    <property type="entry name" value="THFDHDRGNASE"/>
</dbReference>
<dbReference type="EC" id="3.5.4.9" evidence="9"/>
<evidence type="ECO:0000256" key="6">
    <source>
        <dbReference type="ARBA" id="ARBA00023002"/>
    </source>
</evidence>
<keyword evidence="6 9" id="KW-0560">Oxidoreductase</keyword>
<reference evidence="12" key="1">
    <citation type="submission" date="2020-07" db="EMBL/GenBank/DDBJ databases">
        <title>Huge and variable diversity of episymbiotic CPR bacteria and DPANN archaea in groundwater ecosystems.</title>
        <authorList>
            <person name="He C.Y."/>
            <person name="Keren R."/>
            <person name="Whittaker M."/>
            <person name="Farag I.F."/>
            <person name="Doudna J."/>
            <person name="Cate J.H.D."/>
            <person name="Banfield J.F."/>
        </authorList>
    </citation>
    <scope>NUCLEOTIDE SEQUENCE</scope>
    <source>
        <strain evidence="12">NC_groundwater_193_Ag_S-0.1um_51_7</strain>
    </source>
</reference>
<dbReference type="EMBL" id="JACOZA010000081">
    <property type="protein sequence ID" value="MBI2097120.1"/>
    <property type="molecule type" value="Genomic_DNA"/>
</dbReference>
<comment type="catalytic activity">
    <reaction evidence="9">
        <text>(6R)-5,10-methylene-5,6,7,8-tetrahydrofolate + NADP(+) = (6R)-5,10-methenyltetrahydrofolate + NADPH</text>
        <dbReference type="Rhea" id="RHEA:22812"/>
        <dbReference type="ChEBI" id="CHEBI:15636"/>
        <dbReference type="ChEBI" id="CHEBI:57455"/>
        <dbReference type="ChEBI" id="CHEBI:57783"/>
        <dbReference type="ChEBI" id="CHEBI:58349"/>
        <dbReference type="EC" id="1.5.1.5"/>
    </reaction>
</comment>
<dbReference type="Gene3D" id="3.40.50.10860">
    <property type="entry name" value="Leucine Dehydrogenase, chain A, domain 1"/>
    <property type="match status" value="1"/>
</dbReference>
<evidence type="ECO:0000259" key="11">
    <source>
        <dbReference type="Pfam" id="PF02882"/>
    </source>
</evidence>
<proteinExistence type="inferred from homology"/>
<dbReference type="InterPro" id="IPR000672">
    <property type="entry name" value="THF_DH/CycHdrlase"/>
</dbReference>
<evidence type="ECO:0000256" key="2">
    <source>
        <dbReference type="ARBA" id="ARBA00022563"/>
    </source>
</evidence>
<keyword evidence="2 9" id="KW-0554">One-carbon metabolism</keyword>
<dbReference type="HAMAP" id="MF_01576">
    <property type="entry name" value="THF_DHG_CYH"/>
    <property type="match status" value="1"/>
</dbReference>
<dbReference type="InterPro" id="IPR036291">
    <property type="entry name" value="NAD(P)-bd_dom_sf"/>
</dbReference>
<dbReference type="PANTHER" id="PTHR48099:SF5">
    <property type="entry name" value="C-1-TETRAHYDROFOLATE SYNTHASE, CYTOPLASMIC"/>
    <property type="match status" value="1"/>
</dbReference>
<dbReference type="EC" id="1.5.1.5" evidence="9"/>
<evidence type="ECO:0000256" key="5">
    <source>
        <dbReference type="ARBA" id="ARBA00022857"/>
    </source>
</evidence>
<keyword evidence="9" id="KW-0368">Histidine biosynthesis</keyword>
<sequence>MNLFDGKQLAGQVLKEARELMGAKKLSLGIVVAGDDPATRAFVAQKEKRGAELGVDVRVYEESVSQTSRKLRRRIAELVKKTKHDGWVVQLPLPEGMNTQYVLNAIPEVKDVDVLNQKSVGAFVAGRAKVLPPVVGAVKTLLESQNISLANKKIVLVGTGRLVGRPVALWLISQDLPFSSLTFQSPNLSILKEADIIISGAGQPGLIHGEIVKDGAVVIDAGTSELSEKLVGDVDQASFESKDGWLSPVPGGVGPLTVAYIFKNLAVLAL</sequence>
<feature type="domain" description="Tetrahydrofolate dehydrogenase/cyclohydrolase catalytic" evidence="10">
    <location>
        <begin position="5"/>
        <end position="113"/>
    </location>
</feature>
<dbReference type="SUPFAM" id="SSF51735">
    <property type="entry name" value="NAD(P)-binding Rossmann-fold domains"/>
    <property type="match status" value="1"/>
</dbReference>
<keyword evidence="5 9" id="KW-0521">NADP</keyword>
<dbReference type="GO" id="GO:0004488">
    <property type="term" value="F:methylenetetrahydrofolate dehydrogenase (NADP+) activity"/>
    <property type="evidence" value="ECO:0007669"/>
    <property type="project" value="UniProtKB-UniRule"/>
</dbReference>
<dbReference type="InterPro" id="IPR046346">
    <property type="entry name" value="Aminoacid_DH-like_N_sf"/>
</dbReference>
<evidence type="ECO:0000256" key="4">
    <source>
        <dbReference type="ARBA" id="ARBA00022801"/>
    </source>
</evidence>
<evidence type="ECO:0000256" key="1">
    <source>
        <dbReference type="ARBA" id="ARBA00004777"/>
    </source>
</evidence>
<feature type="binding site" evidence="9">
    <location>
        <position position="223"/>
    </location>
    <ligand>
        <name>NADP(+)</name>
        <dbReference type="ChEBI" id="CHEBI:58349"/>
    </ligand>
</feature>
<dbReference type="GO" id="GO:0004477">
    <property type="term" value="F:methenyltetrahydrofolate cyclohydrolase activity"/>
    <property type="evidence" value="ECO:0007669"/>
    <property type="project" value="UniProtKB-UniRule"/>
</dbReference>
<gene>
    <name evidence="9" type="primary">folD</name>
    <name evidence="12" type="ORF">HYT40_03170</name>
</gene>
<comment type="similarity">
    <text evidence="9">Belongs to the tetrahydrofolate dehydrogenase/cyclohydrolase family.</text>
</comment>
<dbReference type="GO" id="GO:0035999">
    <property type="term" value="P:tetrahydrofolate interconversion"/>
    <property type="evidence" value="ECO:0007669"/>
    <property type="project" value="UniProtKB-UniRule"/>
</dbReference>
<keyword evidence="3 9" id="KW-0658">Purine biosynthesis</keyword>
<dbReference type="Pfam" id="PF00763">
    <property type="entry name" value="THF_DHG_CYH"/>
    <property type="match status" value="1"/>
</dbReference>
<evidence type="ECO:0000256" key="7">
    <source>
        <dbReference type="ARBA" id="ARBA00023167"/>
    </source>
</evidence>
<dbReference type="GO" id="GO:0009086">
    <property type="term" value="P:methionine biosynthetic process"/>
    <property type="evidence" value="ECO:0007669"/>
    <property type="project" value="UniProtKB-KW"/>
</dbReference>
<keyword evidence="9" id="KW-0028">Amino-acid biosynthesis</keyword>
<evidence type="ECO:0000256" key="3">
    <source>
        <dbReference type="ARBA" id="ARBA00022755"/>
    </source>
</evidence>
<evidence type="ECO:0000313" key="12">
    <source>
        <dbReference type="EMBL" id="MBI2097120.1"/>
    </source>
</evidence>
<dbReference type="Gene3D" id="3.40.50.720">
    <property type="entry name" value="NAD(P)-binding Rossmann-like Domain"/>
    <property type="match status" value="1"/>
</dbReference>
<name>A0A931WPL6_9BACT</name>
<keyword evidence="4 9" id="KW-0378">Hydrolase</keyword>
<comment type="pathway">
    <text evidence="1 9">One-carbon metabolism; tetrahydrofolate interconversion.</text>
</comment>
<dbReference type="AlphaFoldDB" id="A0A931WPL6"/>
<dbReference type="InterPro" id="IPR020630">
    <property type="entry name" value="THF_DH/CycHdrlase_cat_dom"/>
</dbReference>
<comment type="caution">
    <text evidence="9">Lacks conserved residue(s) required for the propagation of feature annotation.</text>
</comment>
<comment type="subunit">
    <text evidence="9">Homodimer.</text>
</comment>
<keyword evidence="8 9" id="KW-0511">Multifunctional enzyme</keyword>
<dbReference type="InterPro" id="IPR020631">
    <property type="entry name" value="THF_DH/CycHdrlase_NAD-bd_dom"/>
</dbReference>
<organism evidence="12 13">
    <name type="scientific">Candidatus Sungiibacteriota bacterium</name>
    <dbReference type="NCBI Taxonomy" id="2750080"/>
    <lineage>
        <taxon>Bacteria</taxon>
        <taxon>Candidatus Sungiibacteriota</taxon>
    </lineage>
</organism>
<dbReference type="GO" id="GO:0005829">
    <property type="term" value="C:cytosol"/>
    <property type="evidence" value="ECO:0007669"/>
    <property type="project" value="TreeGrafter"/>
</dbReference>
<keyword evidence="7 9" id="KW-0486">Methionine biosynthesis</keyword>
<comment type="caution">
    <text evidence="12">The sequence shown here is derived from an EMBL/GenBank/DDBJ whole genome shotgun (WGS) entry which is preliminary data.</text>
</comment>
<evidence type="ECO:0000313" key="13">
    <source>
        <dbReference type="Proteomes" id="UP000724148"/>
    </source>
</evidence>
<evidence type="ECO:0000256" key="8">
    <source>
        <dbReference type="ARBA" id="ARBA00023268"/>
    </source>
</evidence>
<dbReference type="Proteomes" id="UP000724148">
    <property type="component" value="Unassembled WGS sequence"/>
</dbReference>